<keyword evidence="2" id="KW-1185">Reference proteome</keyword>
<comment type="caution">
    <text evidence="1">The sequence shown here is derived from an EMBL/GenBank/DDBJ whole genome shotgun (WGS) entry which is preliminary data.</text>
</comment>
<organism evidence="1 2">
    <name type="scientific">Trichinella nelsoni</name>
    <dbReference type="NCBI Taxonomy" id="6336"/>
    <lineage>
        <taxon>Eukaryota</taxon>
        <taxon>Metazoa</taxon>
        <taxon>Ecdysozoa</taxon>
        <taxon>Nematoda</taxon>
        <taxon>Enoplea</taxon>
        <taxon>Dorylaimia</taxon>
        <taxon>Trichinellida</taxon>
        <taxon>Trichinellidae</taxon>
        <taxon>Trichinella</taxon>
    </lineage>
</organism>
<dbReference type="EMBL" id="JYDL01000021">
    <property type="protein sequence ID" value="KRX23945.1"/>
    <property type="molecule type" value="Genomic_DNA"/>
</dbReference>
<dbReference type="Proteomes" id="UP000054630">
    <property type="component" value="Unassembled WGS sequence"/>
</dbReference>
<accession>A0A0V0SB77</accession>
<reference evidence="1 2" key="1">
    <citation type="submission" date="2015-01" db="EMBL/GenBank/DDBJ databases">
        <title>Evolution of Trichinella species and genotypes.</title>
        <authorList>
            <person name="Korhonen P.K."/>
            <person name="Edoardo P."/>
            <person name="Giuseppe L.R."/>
            <person name="Gasser R.B."/>
        </authorList>
    </citation>
    <scope>NUCLEOTIDE SEQUENCE [LARGE SCALE GENOMIC DNA]</scope>
    <source>
        <strain evidence="1">ISS37</strain>
    </source>
</reference>
<gene>
    <name evidence="1" type="ORF">T07_8649</name>
</gene>
<name>A0A0V0SB77_9BILA</name>
<sequence length="78" mass="8765">MLLFARHISSKLVIADAGRYKLNYIAESKKRGIVEGHDLDQPRGHGSDQAKAAHAFDCSIDPHLACKMEREGQFQEKE</sequence>
<evidence type="ECO:0000313" key="2">
    <source>
        <dbReference type="Proteomes" id="UP000054630"/>
    </source>
</evidence>
<proteinExistence type="predicted"/>
<protein>
    <submittedName>
        <fullName evidence="1">Uncharacterized protein</fullName>
    </submittedName>
</protein>
<evidence type="ECO:0000313" key="1">
    <source>
        <dbReference type="EMBL" id="KRX23945.1"/>
    </source>
</evidence>
<dbReference type="AlphaFoldDB" id="A0A0V0SB77"/>